<dbReference type="PANTHER" id="PTHR33803">
    <property type="entry name" value="IS1478 TRANSPOSASE"/>
    <property type="match status" value="1"/>
</dbReference>
<dbReference type="PANTHER" id="PTHR33803:SF3">
    <property type="entry name" value="BLL1974 PROTEIN"/>
    <property type="match status" value="1"/>
</dbReference>
<evidence type="ECO:0000313" key="4">
    <source>
        <dbReference type="Proteomes" id="UP000469011"/>
    </source>
</evidence>
<dbReference type="Pfam" id="PF05598">
    <property type="entry name" value="DUF772"/>
    <property type="match status" value="1"/>
</dbReference>
<feature type="domain" description="Transposase InsH N-terminal" evidence="2">
    <location>
        <begin position="18"/>
        <end position="116"/>
    </location>
</feature>
<dbReference type="NCBIfam" id="NF033578">
    <property type="entry name" value="transpos_IS5_1"/>
    <property type="match status" value="1"/>
</dbReference>
<accession>A0A6N9TBT2</accession>
<proteinExistence type="predicted"/>
<name>A0A6N9TBT2_9HYPH</name>
<protein>
    <submittedName>
        <fullName evidence="3">IS5 family transposase</fullName>
    </submittedName>
</protein>
<dbReference type="EMBL" id="JAAAMG010000062">
    <property type="protein sequence ID" value="NDW08032.1"/>
    <property type="molecule type" value="Genomic_DNA"/>
</dbReference>
<keyword evidence="1" id="KW-0472">Membrane</keyword>
<reference evidence="3 4" key="1">
    <citation type="submission" date="2020-01" db="EMBL/GenBank/DDBJ databases">
        <title>Jiella pacifica sp. nov.</title>
        <authorList>
            <person name="Xue Z."/>
            <person name="Zhu S."/>
            <person name="Chen J."/>
            <person name="Yang J."/>
        </authorList>
    </citation>
    <scope>NUCLEOTIDE SEQUENCE [LARGE SCALE GENOMIC DNA]</scope>
    <source>
        <strain evidence="3 4">40Bstr34</strain>
    </source>
</reference>
<organism evidence="3 4">
    <name type="scientific">Jiella pacifica</name>
    <dbReference type="NCBI Taxonomy" id="2696469"/>
    <lineage>
        <taxon>Bacteria</taxon>
        <taxon>Pseudomonadati</taxon>
        <taxon>Pseudomonadota</taxon>
        <taxon>Alphaproteobacteria</taxon>
        <taxon>Hyphomicrobiales</taxon>
        <taxon>Aurantimonadaceae</taxon>
        <taxon>Jiella</taxon>
    </lineage>
</organism>
<evidence type="ECO:0000259" key="2">
    <source>
        <dbReference type="Pfam" id="PF05598"/>
    </source>
</evidence>
<dbReference type="RefSeq" id="WP_163466478.1">
    <property type="nucleotide sequence ID" value="NZ_JAAAMG010000062.1"/>
</dbReference>
<keyword evidence="4" id="KW-1185">Reference proteome</keyword>
<sequence length="460" mass="51604">MRPKERRDSGQTDMFRARLDQIVDTNHALARLGRAIDWRFLEERLGAVYTEAPGHPPLATRLMAGLAILKAMHDLSDEALCDRWLENPYYQLFCGEEFFCHQLPFDRSSMTRWRQRMGEERLNALLQESLATATRTGAAKPADFTRAIVDTTVQPKAVAHPTDARLMQRSRERLVRLAKTLGIDLRQSYERVGKFALIKQQRYAHAKQFKRANKALRTLKTYLGRVIRDIVRKTKGDPELEAAVAHELMLARRVHAGNRNLNPVRGLPKDADLRVFSLHAPEVECIGKGKVHRPYEFGVKVSVATTLKRSKGGQFVTHVAALPGKPYDGHTLASVIPAIEAQVGATLTRIIADAGYKGHNAPQSHRFKVYTSGQKRGMTDAIQREMKRRAAVEPVIGHLKADHRMGRNHLAHAIGDAANAVLAAIGYNFRRILAWLELFVAFIQIAIISLFGTRQTADAA</sequence>
<evidence type="ECO:0000256" key="1">
    <source>
        <dbReference type="SAM" id="Phobius"/>
    </source>
</evidence>
<gene>
    <name evidence="3" type="ORF">GTK09_27050</name>
</gene>
<keyword evidence="1" id="KW-1133">Transmembrane helix</keyword>
<dbReference type="InterPro" id="IPR008490">
    <property type="entry name" value="Transposase_InsH_N"/>
</dbReference>
<keyword evidence="1" id="KW-0812">Transmembrane</keyword>
<dbReference type="Proteomes" id="UP000469011">
    <property type="component" value="Unassembled WGS sequence"/>
</dbReference>
<dbReference type="InterPro" id="IPR047710">
    <property type="entry name" value="Transpos_IS5-like"/>
</dbReference>
<evidence type="ECO:0000313" key="3">
    <source>
        <dbReference type="EMBL" id="NDW08032.1"/>
    </source>
</evidence>
<comment type="caution">
    <text evidence="3">The sequence shown here is derived from an EMBL/GenBank/DDBJ whole genome shotgun (WGS) entry which is preliminary data.</text>
</comment>
<dbReference type="AlphaFoldDB" id="A0A6N9TBT2"/>
<feature type="transmembrane region" description="Helical" evidence="1">
    <location>
        <begin position="432"/>
        <end position="452"/>
    </location>
</feature>